<dbReference type="Proteomes" id="UP000292702">
    <property type="component" value="Unassembled WGS sequence"/>
</dbReference>
<dbReference type="AlphaFoldDB" id="A0A4R0RRX1"/>
<dbReference type="STRING" id="92696.A0A4R0RRX1"/>
<gene>
    <name evidence="3" type="ORF">EIP91_002912</name>
</gene>
<evidence type="ECO:0000256" key="2">
    <source>
        <dbReference type="SAM" id="MobiDB-lite"/>
    </source>
</evidence>
<reference evidence="3 4" key="1">
    <citation type="submission" date="2018-11" db="EMBL/GenBank/DDBJ databases">
        <title>Genome assembly of Steccherinum ochraceum LE-BIN_3174, the white-rot fungus of the Steccherinaceae family (The Residual Polyporoid clade, Polyporales, Basidiomycota).</title>
        <authorList>
            <person name="Fedorova T.V."/>
            <person name="Glazunova O.A."/>
            <person name="Landesman E.O."/>
            <person name="Moiseenko K.V."/>
            <person name="Psurtseva N.V."/>
            <person name="Savinova O.S."/>
            <person name="Shakhova N.V."/>
            <person name="Tyazhelova T.V."/>
            <person name="Vasina D.V."/>
        </authorList>
    </citation>
    <scope>NUCLEOTIDE SEQUENCE [LARGE SCALE GENOMIC DNA]</scope>
    <source>
        <strain evidence="3 4">LE-BIN_3174</strain>
    </source>
</reference>
<evidence type="ECO:0000256" key="1">
    <source>
        <dbReference type="SAM" id="Coils"/>
    </source>
</evidence>
<comment type="caution">
    <text evidence="3">The sequence shown here is derived from an EMBL/GenBank/DDBJ whole genome shotgun (WGS) entry which is preliminary data.</text>
</comment>
<proteinExistence type="predicted"/>
<feature type="compositionally biased region" description="Acidic residues" evidence="2">
    <location>
        <begin position="172"/>
        <end position="182"/>
    </location>
</feature>
<keyword evidence="4" id="KW-1185">Reference proteome</keyword>
<evidence type="ECO:0000313" key="4">
    <source>
        <dbReference type="Proteomes" id="UP000292702"/>
    </source>
</evidence>
<feature type="region of interest" description="Disordered" evidence="2">
    <location>
        <begin position="249"/>
        <end position="279"/>
    </location>
</feature>
<dbReference type="OrthoDB" id="21214at2759"/>
<feature type="coiled-coil region" evidence="1">
    <location>
        <begin position="83"/>
        <end position="121"/>
    </location>
</feature>
<accession>A0A4R0RRX1</accession>
<dbReference type="PANTHER" id="PTHR39472">
    <property type="entry name" value="EXPRESSED PROTEIN"/>
    <property type="match status" value="1"/>
</dbReference>
<dbReference type="EMBL" id="RWJN01000019">
    <property type="protein sequence ID" value="TCD70566.1"/>
    <property type="molecule type" value="Genomic_DNA"/>
</dbReference>
<sequence>MAVIDPAQEDPLTRAIPIMSELDAVLMENYRQAMRMREMGATAKSRAIGSQTGFVLRRFNLDKSKEVYDAELERLNASMLAENQTLMNDNKQLNALIKEYEQTLENVMATFRNRANEVQQRELTLIREYEHKLLVRETEELIRTLSASSSMSTSLAKLGTLLRSAMRTLNGEDPDSVPEADSEDQHADDFHRPYNSSTLTLTAPADLVEAAVDDEKDKELAAAEWALERECELSRLEQENAHLRRLLDEHTGFQNAQNTGSSRSSTTMSELPRLTDIPKASARTLHMKLGGRDVGPFGMYKKLDEVQ</sequence>
<dbReference type="PANTHER" id="PTHR39472:SF1">
    <property type="entry name" value="EXPRESSED PROTEIN"/>
    <property type="match status" value="1"/>
</dbReference>
<feature type="region of interest" description="Disordered" evidence="2">
    <location>
        <begin position="169"/>
        <end position="191"/>
    </location>
</feature>
<feature type="compositionally biased region" description="Polar residues" evidence="2">
    <location>
        <begin position="252"/>
        <end position="269"/>
    </location>
</feature>
<protein>
    <submittedName>
        <fullName evidence="3">Uncharacterized protein</fullName>
    </submittedName>
</protein>
<organism evidence="3 4">
    <name type="scientific">Steccherinum ochraceum</name>
    <dbReference type="NCBI Taxonomy" id="92696"/>
    <lineage>
        <taxon>Eukaryota</taxon>
        <taxon>Fungi</taxon>
        <taxon>Dikarya</taxon>
        <taxon>Basidiomycota</taxon>
        <taxon>Agaricomycotina</taxon>
        <taxon>Agaricomycetes</taxon>
        <taxon>Polyporales</taxon>
        <taxon>Steccherinaceae</taxon>
        <taxon>Steccherinum</taxon>
    </lineage>
</organism>
<evidence type="ECO:0000313" key="3">
    <source>
        <dbReference type="EMBL" id="TCD70566.1"/>
    </source>
</evidence>
<keyword evidence="1" id="KW-0175">Coiled coil</keyword>
<name>A0A4R0RRX1_9APHY</name>